<dbReference type="AlphaFoldDB" id="A0A7C9EFZ7"/>
<feature type="signal peptide" evidence="1">
    <location>
        <begin position="1"/>
        <end position="23"/>
    </location>
</feature>
<evidence type="ECO:0000313" key="2">
    <source>
        <dbReference type="EMBL" id="MBA4664723.1"/>
    </source>
</evidence>
<feature type="chain" id="PRO_5028354695" description="Secreted protein" evidence="1">
    <location>
        <begin position="24"/>
        <end position="189"/>
    </location>
</feature>
<dbReference type="EMBL" id="GISG01224787">
    <property type="protein sequence ID" value="MBA4664723.1"/>
    <property type="molecule type" value="Transcribed_RNA"/>
</dbReference>
<evidence type="ECO:0000256" key="1">
    <source>
        <dbReference type="SAM" id="SignalP"/>
    </source>
</evidence>
<organism evidence="2">
    <name type="scientific">Opuntia streptacantha</name>
    <name type="common">Prickly pear cactus</name>
    <name type="synonym">Opuntia cardona</name>
    <dbReference type="NCBI Taxonomy" id="393608"/>
    <lineage>
        <taxon>Eukaryota</taxon>
        <taxon>Viridiplantae</taxon>
        <taxon>Streptophyta</taxon>
        <taxon>Embryophyta</taxon>
        <taxon>Tracheophyta</taxon>
        <taxon>Spermatophyta</taxon>
        <taxon>Magnoliopsida</taxon>
        <taxon>eudicotyledons</taxon>
        <taxon>Gunneridae</taxon>
        <taxon>Pentapetalae</taxon>
        <taxon>Caryophyllales</taxon>
        <taxon>Cactineae</taxon>
        <taxon>Cactaceae</taxon>
        <taxon>Opuntioideae</taxon>
        <taxon>Opuntia</taxon>
    </lineage>
</organism>
<reference evidence="2" key="2">
    <citation type="submission" date="2020-07" db="EMBL/GenBank/DDBJ databases">
        <authorList>
            <person name="Vera ALvarez R."/>
            <person name="Arias-Moreno D.M."/>
            <person name="Jimenez-Jacinto V."/>
            <person name="Jimenez-Bremont J.F."/>
            <person name="Swaminathan K."/>
            <person name="Moose S.P."/>
            <person name="Guerrero-Gonzalez M.L."/>
            <person name="Marino-Ramirez L."/>
            <person name="Landsman D."/>
            <person name="Rodriguez-Kessler M."/>
            <person name="Delgado-Sanchez P."/>
        </authorList>
    </citation>
    <scope>NUCLEOTIDE SEQUENCE</scope>
    <source>
        <tissue evidence="2">Cladode</tissue>
    </source>
</reference>
<evidence type="ECO:0008006" key="3">
    <source>
        <dbReference type="Google" id="ProtNLM"/>
    </source>
</evidence>
<sequence length="189" mass="20539">MLRMIVLPLVSAMFFNMSTICSADVLSSPDVGSSRMSTLGSWMTSTPMDTLLLSPPEIPRIPSLPTRVPATWLNPSSWISDLTFKLISEGGSFSLNLALNVRVSSTVRSGKSMSFWVTYPEILLKLAFSIALLLIKTDPLCGVILPASISSKDDFPAPLGPTIARISHGFALQFTWFSTVLIPEGDEDE</sequence>
<reference evidence="2" key="1">
    <citation type="journal article" date="2013" name="J. Plant Res.">
        <title>Effect of fungi and light on seed germination of three Opuntia species from semiarid lands of central Mexico.</title>
        <authorList>
            <person name="Delgado-Sanchez P."/>
            <person name="Jimenez-Bremont J.F."/>
            <person name="Guerrero-Gonzalez Mde L."/>
            <person name="Flores J."/>
        </authorList>
    </citation>
    <scope>NUCLEOTIDE SEQUENCE</scope>
    <source>
        <tissue evidence="2">Cladode</tissue>
    </source>
</reference>
<protein>
    <recommendedName>
        <fullName evidence="3">Secreted protein</fullName>
    </recommendedName>
</protein>
<name>A0A7C9EFZ7_OPUST</name>
<proteinExistence type="predicted"/>
<keyword evidence="1" id="KW-0732">Signal</keyword>
<accession>A0A7C9EFZ7</accession>